<feature type="transmembrane region" description="Helical" evidence="6">
    <location>
        <begin position="418"/>
        <end position="438"/>
    </location>
</feature>
<sequence length="540" mass="59670">MMRSPSRARGLRRIWPVVLGVMLFASGIESHAAERLDSIRQRGVLVVGVKTDYPPFGMLTANAQQEGFETDLAGDLARRLGVRLRTIGVNTTNRLQVLDDGRADVTIATLGDTAERREIATLVEPDYYSSGVTLMTRPDSLIKRWSDLRGQTLCATQGSYFNRTMVERYLLQLQTYPTSRDAKLAVRDRRCAGWLFDNTAIAGDLLSSEWHGYRIGPPPELVTPWAIAIARNARGSAFERFIGDTVAQWHRDGTLIALEHKWGLPPSTFLARMHALWTIRRANGHYLCERLADGQWPVACRNPIFVTSTDVTGLRRWGLWLNEKTGVNLTCFYDDYERRAFLYGIALTLSLTACCICGSVAVALVMVHLAHLSGRVLPAAMRGIAALARMTPPLLQIYVVFFGLGSFAAARWSVHFSGFWVVTGVLCFYTGAGLMHTFDEAWVNACAKHAGSISGAPGPRELIAESSSAVTAALVNVTKATMIASTIAVPELLSASTSIIAEHGNVGTMMNMLMAFFVLETFCVLRLLQWAHRRWCDVPR</sequence>
<organism evidence="8 9">
    <name type="scientific">Paraburkholderia silviterrae</name>
    <dbReference type="NCBI Taxonomy" id="2528715"/>
    <lineage>
        <taxon>Bacteria</taxon>
        <taxon>Pseudomonadati</taxon>
        <taxon>Pseudomonadota</taxon>
        <taxon>Betaproteobacteria</taxon>
        <taxon>Burkholderiales</taxon>
        <taxon>Burkholderiaceae</taxon>
        <taxon>Paraburkholderia</taxon>
    </lineage>
</organism>
<dbReference type="InterPro" id="IPR035906">
    <property type="entry name" value="MetI-like_sf"/>
</dbReference>
<comment type="subcellular location">
    <subcellularLocation>
        <location evidence="1">Membrane</location>
        <topology evidence="1">Multi-pass membrane protein</topology>
    </subcellularLocation>
</comment>
<keyword evidence="2 6" id="KW-0812">Transmembrane</keyword>
<feature type="transmembrane region" description="Helical" evidence="6">
    <location>
        <begin position="393"/>
        <end position="412"/>
    </location>
</feature>
<keyword evidence="4 6" id="KW-1133">Transmembrane helix</keyword>
<protein>
    <submittedName>
        <fullName evidence="8">Transporter substrate-binding domain-containing protein</fullName>
    </submittedName>
</protein>
<dbReference type="Proteomes" id="UP000295722">
    <property type="component" value="Unassembled WGS sequence"/>
</dbReference>
<evidence type="ECO:0000256" key="1">
    <source>
        <dbReference type="ARBA" id="ARBA00004141"/>
    </source>
</evidence>
<gene>
    <name evidence="8" type="ORF">EYW47_18925</name>
</gene>
<dbReference type="EMBL" id="SMRP01000009">
    <property type="protein sequence ID" value="TDG21967.1"/>
    <property type="molecule type" value="Genomic_DNA"/>
</dbReference>
<evidence type="ECO:0000256" key="6">
    <source>
        <dbReference type="SAM" id="Phobius"/>
    </source>
</evidence>
<name>A0A4R5M713_9BURK</name>
<evidence type="ECO:0000313" key="9">
    <source>
        <dbReference type="Proteomes" id="UP000295722"/>
    </source>
</evidence>
<keyword evidence="3" id="KW-0732">Signal</keyword>
<feature type="domain" description="Solute-binding protein family 3/N-terminal" evidence="7">
    <location>
        <begin position="44"/>
        <end position="266"/>
    </location>
</feature>
<evidence type="ECO:0000256" key="5">
    <source>
        <dbReference type="ARBA" id="ARBA00023136"/>
    </source>
</evidence>
<keyword evidence="9" id="KW-1185">Reference proteome</keyword>
<dbReference type="Gene3D" id="1.10.3720.10">
    <property type="entry name" value="MetI-like"/>
    <property type="match status" value="1"/>
</dbReference>
<evidence type="ECO:0000256" key="4">
    <source>
        <dbReference type="ARBA" id="ARBA00022989"/>
    </source>
</evidence>
<dbReference type="PANTHER" id="PTHR35936:SF19">
    <property type="entry name" value="AMINO-ACID-BINDING PROTEIN YXEM-RELATED"/>
    <property type="match status" value="1"/>
</dbReference>
<evidence type="ECO:0000313" key="8">
    <source>
        <dbReference type="EMBL" id="TDG21967.1"/>
    </source>
</evidence>
<feature type="transmembrane region" description="Helical" evidence="6">
    <location>
        <begin position="341"/>
        <end position="372"/>
    </location>
</feature>
<comment type="caution">
    <text evidence="8">The sequence shown here is derived from an EMBL/GenBank/DDBJ whole genome shotgun (WGS) entry which is preliminary data.</text>
</comment>
<dbReference type="PANTHER" id="PTHR35936">
    <property type="entry name" value="MEMBRANE-BOUND LYTIC MUREIN TRANSGLYCOSYLASE F"/>
    <property type="match status" value="1"/>
</dbReference>
<evidence type="ECO:0000256" key="3">
    <source>
        <dbReference type="ARBA" id="ARBA00022729"/>
    </source>
</evidence>
<dbReference type="AlphaFoldDB" id="A0A4R5M713"/>
<dbReference type="SMART" id="SM00062">
    <property type="entry name" value="PBPb"/>
    <property type="match status" value="1"/>
</dbReference>
<dbReference type="RefSeq" id="WP_133196367.1">
    <property type="nucleotide sequence ID" value="NZ_JBHUCW010000037.1"/>
</dbReference>
<dbReference type="SUPFAM" id="SSF53850">
    <property type="entry name" value="Periplasmic binding protein-like II"/>
    <property type="match status" value="1"/>
</dbReference>
<dbReference type="OrthoDB" id="7241844at2"/>
<reference evidence="8 9" key="1">
    <citation type="submission" date="2019-03" db="EMBL/GenBank/DDBJ databases">
        <title>Paraburkholderia sp. 4M-K11, isolated from subtropical forest soil.</title>
        <authorList>
            <person name="Gao Z.-H."/>
            <person name="Qiu L.-H."/>
        </authorList>
    </citation>
    <scope>NUCLEOTIDE SEQUENCE [LARGE SCALE GENOMIC DNA]</scope>
    <source>
        <strain evidence="8 9">4M-K11</strain>
    </source>
</reference>
<evidence type="ECO:0000259" key="7">
    <source>
        <dbReference type="SMART" id="SM00062"/>
    </source>
</evidence>
<accession>A0A4R5M713</accession>
<dbReference type="GO" id="GO:0016020">
    <property type="term" value="C:membrane"/>
    <property type="evidence" value="ECO:0007669"/>
    <property type="project" value="UniProtKB-SubCell"/>
</dbReference>
<evidence type="ECO:0000256" key="2">
    <source>
        <dbReference type="ARBA" id="ARBA00022692"/>
    </source>
</evidence>
<proteinExistence type="predicted"/>
<dbReference type="Gene3D" id="3.40.190.10">
    <property type="entry name" value="Periplasmic binding protein-like II"/>
    <property type="match status" value="2"/>
</dbReference>
<keyword evidence="5 6" id="KW-0472">Membrane</keyword>
<feature type="transmembrane region" description="Helical" evidence="6">
    <location>
        <begin position="509"/>
        <end position="528"/>
    </location>
</feature>
<dbReference type="Pfam" id="PF00497">
    <property type="entry name" value="SBP_bac_3"/>
    <property type="match status" value="1"/>
</dbReference>
<dbReference type="InterPro" id="IPR001638">
    <property type="entry name" value="Solute-binding_3/MltF_N"/>
</dbReference>